<evidence type="ECO:0000256" key="3">
    <source>
        <dbReference type="ARBA" id="ARBA00022618"/>
    </source>
</evidence>
<dbReference type="Proteomes" id="UP001457282">
    <property type="component" value="Unassembled WGS sequence"/>
</dbReference>
<dbReference type="InterPro" id="IPR046965">
    <property type="entry name" value="Cyclin_A/B-like"/>
</dbReference>
<dbReference type="PIRSF" id="PIRSF001771">
    <property type="entry name" value="Cyclin_A_B_D_E"/>
    <property type="match status" value="1"/>
</dbReference>
<comment type="similarity">
    <text evidence="1">Belongs to the cyclin family. Cyclin AB subfamily.</text>
</comment>
<protein>
    <recommendedName>
        <fullName evidence="6">B-like cyclin</fullName>
    </recommendedName>
</protein>
<evidence type="ECO:0000256" key="2">
    <source>
        <dbReference type="ARBA" id="ARBA00011177"/>
    </source>
</evidence>
<dbReference type="EMBL" id="JBEDUW010000002">
    <property type="protein sequence ID" value="KAK9941959.1"/>
    <property type="molecule type" value="Genomic_DNA"/>
</dbReference>
<evidence type="ECO:0000313" key="10">
    <source>
        <dbReference type="EMBL" id="KAK9941959.1"/>
    </source>
</evidence>
<evidence type="ECO:0000256" key="7">
    <source>
        <dbReference type="RuleBase" id="RU000383"/>
    </source>
</evidence>
<accession>A0AAW1XZC3</accession>
<keyword evidence="11" id="KW-1185">Reference proteome</keyword>
<comment type="caution">
    <text evidence="10">The sequence shown here is derived from an EMBL/GenBank/DDBJ whole genome shotgun (WGS) entry which is preliminary data.</text>
</comment>
<dbReference type="InterPro" id="IPR006671">
    <property type="entry name" value="Cyclin_N"/>
</dbReference>
<dbReference type="SMART" id="SM00385">
    <property type="entry name" value="CYCLIN"/>
    <property type="match status" value="2"/>
</dbReference>
<dbReference type="GO" id="GO:0051301">
    <property type="term" value="P:cell division"/>
    <property type="evidence" value="ECO:0007669"/>
    <property type="project" value="UniProtKB-KW"/>
</dbReference>
<name>A0AAW1XZC3_RUBAR</name>
<dbReference type="PANTHER" id="PTHR10177">
    <property type="entry name" value="CYCLINS"/>
    <property type="match status" value="1"/>
</dbReference>
<evidence type="ECO:0000256" key="6">
    <source>
        <dbReference type="ARBA" id="ARBA00032263"/>
    </source>
</evidence>
<feature type="domain" description="Cyclin-like" evidence="8">
    <location>
        <begin position="89"/>
        <end position="173"/>
    </location>
</feature>
<reference evidence="10 11" key="1">
    <citation type="journal article" date="2023" name="G3 (Bethesda)">
        <title>A chromosome-length genome assembly and annotation of blackberry (Rubus argutus, cv. 'Hillquist').</title>
        <authorList>
            <person name="Bruna T."/>
            <person name="Aryal R."/>
            <person name="Dudchenko O."/>
            <person name="Sargent D.J."/>
            <person name="Mead D."/>
            <person name="Buti M."/>
            <person name="Cavallini A."/>
            <person name="Hytonen T."/>
            <person name="Andres J."/>
            <person name="Pham M."/>
            <person name="Weisz D."/>
            <person name="Mascagni F."/>
            <person name="Usai G."/>
            <person name="Natali L."/>
            <person name="Bassil N."/>
            <person name="Fernandez G.E."/>
            <person name="Lomsadze A."/>
            <person name="Armour M."/>
            <person name="Olukolu B."/>
            <person name="Poorten T."/>
            <person name="Britton C."/>
            <person name="Davik J."/>
            <person name="Ashrafi H."/>
            <person name="Aiden E.L."/>
            <person name="Borodovsky M."/>
            <person name="Worthington M."/>
        </authorList>
    </citation>
    <scope>NUCLEOTIDE SEQUENCE [LARGE SCALE GENOMIC DNA]</scope>
    <source>
        <strain evidence="10">PI 553951</strain>
    </source>
</reference>
<dbReference type="AlphaFoldDB" id="A0AAW1XZC3"/>
<dbReference type="InterPro" id="IPR004367">
    <property type="entry name" value="Cyclin_C-dom"/>
</dbReference>
<dbReference type="Pfam" id="PF00134">
    <property type="entry name" value="Cyclin_N"/>
    <property type="match status" value="1"/>
</dbReference>
<keyword evidence="4 7" id="KW-0195">Cyclin</keyword>
<evidence type="ECO:0000313" key="11">
    <source>
        <dbReference type="Proteomes" id="UP001457282"/>
    </source>
</evidence>
<dbReference type="Gene3D" id="1.10.472.10">
    <property type="entry name" value="Cyclin-like"/>
    <property type="match status" value="2"/>
</dbReference>
<evidence type="ECO:0000259" key="9">
    <source>
        <dbReference type="SMART" id="SM01332"/>
    </source>
</evidence>
<organism evidence="10 11">
    <name type="scientific">Rubus argutus</name>
    <name type="common">Southern blackberry</name>
    <dbReference type="NCBI Taxonomy" id="59490"/>
    <lineage>
        <taxon>Eukaryota</taxon>
        <taxon>Viridiplantae</taxon>
        <taxon>Streptophyta</taxon>
        <taxon>Embryophyta</taxon>
        <taxon>Tracheophyta</taxon>
        <taxon>Spermatophyta</taxon>
        <taxon>Magnoliopsida</taxon>
        <taxon>eudicotyledons</taxon>
        <taxon>Gunneridae</taxon>
        <taxon>Pentapetalae</taxon>
        <taxon>rosids</taxon>
        <taxon>fabids</taxon>
        <taxon>Rosales</taxon>
        <taxon>Rosaceae</taxon>
        <taxon>Rosoideae</taxon>
        <taxon>Rosoideae incertae sedis</taxon>
        <taxon>Rubus</taxon>
    </lineage>
</organism>
<dbReference type="GO" id="GO:0016538">
    <property type="term" value="F:cyclin-dependent protein serine/threonine kinase regulator activity"/>
    <property type="evidence" value="ECO:0007669"/>
    <property type="project" value="InterPro"/>
</dbReference>
<sequence>MCDEGNSVYTTRSSKKRACVAESLKKKEDEDLKTEIGVSSIDSVKCAYSPSMYQHLHSLEMEVQNRPLSGYMEKVQNCISEYMREVLVDWLVEVAEEYKFVSDTLYLTILHVDRYLSSYTISKNKLQLLGVACMFIASKYEEICPPCVEEFCYITDNSYMIEEVLEMEKDVLKFLNFEIYTPTTKNFLRIFARVAQENFKSSDLRFEFLGGYLAELSLLDYCCVQFLPSVIAASAVFLSRFTIQPHVHPWSLDLQRYSGYKPSHLQDCVLVLHDLQLNTRGTNLRAVRDKYMQAKFKCVATLSSHTEIPALYFEAIDKLQDLPISYKSSGIGVA</sequence>
<dbReference type="InterPro" id="IPR039361">
    <property type="entry name" value="Cyclin"/>
</dbReference>
<keyword evidence="3" id="KW-0132">Cell division</keyword>
<gene>
    <name evidence="10" type="ORF">M0R45_007649</name>
</gene>
<evidence type="ECO:0000256" key="1">
    <source>
        <dbReference type="ARBA" id="ARBA00006955"/>
    </source>
</evidence>
<evidence type="ECO:0000259" key="8">
    <source>
        <dbReference type="SMART" id="SM00385"/>
    </source>
</evidence>
<proteinExistence type="inferred from homology"/>
<dbReference type="GO" id="GO:0044772">
    <property type="term" value="P:mitotic cell cycle phase transition"/>
    <property type="evidence" value="ECO:0007669"/>
    <property type="project" value="InterPro"/>
</dbReference>
<evidence type="ECO:0000256" key="4">
    <source>
        <dbReference type="ARBA" id="ARBA00023127"/>
    </source>
</evidence>
<dbReference type="InterPro" id="IPR013763">
    <property type="entry name" value="Cyclin-like_dom"/>
</dbReference>
<comment type="subunit">
    <text evidence="2">Interacts with the CDC2 protein kinase to form a serine/threonine kinase holoenzyme complex also known as maturation promoting factor (MPF). The cyclin subunit imparts substrate specificity to the complex.</text>
</comment>
<dbReference type="Pfam" id="PF02984">
    <property type="entry name" value="Cyclin_C"/>
    <property type="match status" value="1"/>
</dbReference>
<dbReference type="SUPFAM" id="SSF47954">
    <property type="entry name" value="Cyclin-like"/>
    <property type="match status" value="2"/>
</dbReference>
<dbReference type="InterPro" id="IPR036915">
    <property type="entry name" value="Cyclin-like_sf"/>
</dbReference>
<keyword evidence="5" id="KW-0131">Cell cycle</keyword>
<feature type="domain" description="Cyclin C-terminal" evidence="9">
    <location>
        <begin position="182"/>
        <end position="305"/>
    </location>
</feature>
<feature type="domain" description="Cyclin-like" evidence="8">
    <location>
        <begin position="186"/>
        <end position="274"/>
    </location>
</feature>
<dbReference type="FunFam" id="1.10.472.10:FF:000013">
    <property type="entry name" value="Cyclin A1"/>
    <property type="match status" value="1"/>
</dbReference>
<dbReference type="CDD" id="cd20506">
    <property type="entry name" value="CYCLIN_AtCycA-like_rpt2"/>
    <property type="match status" value="1"/>
</dbReference>
<evidence type="ECO:0000256" key="5">
    <source>
        <dbReference type="ARBA" id="ARBA00023306"/>
    </source>
</evidence>
<dbReference type="SMART" id="SM01332">
    <property type="entry name" value="Cyclin_C"/>
    <property type="match status" value="1"/>
</dbReference>